<evidence type="ECO:0000259" key="1">
    <source>
        <dbReference type="PROSITE" id="PS50883"/>
    </source>
</evidence>
<dbReference type="SUPFAM" id="SSF141868">
    <property type="entry name" value="EAL domain-like"/>
    <property type="match status" value="1"/>
</dbReference>
<dbReference type="InterPro" id="IPR035919">
    <property type="entry name" value="EAL_sf"/>
</dbReference>
<dbReference type="Pfam" id="PF00563">
    <property type="entry name" value="EAL"/>
    <property type="match status" value="1"/>
</dbReference>
<dbReference type="OrthoDB" id="9762141at2"/>
<dbReference type="GO" id="GO:0071111">
    <property type="term" value="F:cyclic-guanylate-specific phosphodiesterase activity"/>
    <property type="evidence" value="ECO:0007669"/>
    <property type="project" value="InterPro"/>
</dbReference>
<dbReference type="InterPro" id="IPR050706">
    <property type="entry name" value="Cyclic-di-GMP_PDE-like"/>
</dbReference>
<proteinExistence type="predicted"/>
<sequence>MVSMSWKKTRTFPRTQTHQNVVHFLSDWQWVKQIKQALSENRFCLYLQEITPLTTLDYRRFSEVLLRLRTENNQLISPARFLGIAEHYNLSSQIEQRVITTLFEQLAQAPTHILENHRFSINLSPAYLRDERLFEYIHGQVSEFELSPDLICFEISERLALENLRLASDVITDLQTRGYCCALDNCGSNMSSFHYLKYLPVDYLKISERFIKNMGQDITDKAIVELINYLGQRMGLQVIAKGVENEEIFNEVKALGLDYAQGYYLCQPNKMNLNRLF</sequence>
<evidence type="ECO:0000313" key="2">
    <source>
        <dbReference type="EMBL" id="ERT09238.1"/>
    </source>
</evidence>
<accession>U7QMX4</accession>
<keyword evidence="3" id="KW-1185">Reference proteome</keyword>
<dbReference type="CDD" id="cd01948">
    <property type="entry name" value="EAL"/>
    <property type="match status" value="1"/>
</dbReference>
<name>U7QMX4_9CYAN</name>
<dbReference type="SMART" id="SM00052">
    <property type="entry name" value="EAL"/>
    <property type="match status" value="1"/>
</dbReference>
<dbReference type="PROSITE" id="PS50883">
    <property type="entry name" value="EAL"/>
    <property type="match status" value="1"/>
</dbReference>
<protein>
    <submittedName>
        <fullName evidence="2">EAL domain protein</fullName>
    </submittedName>
</protein>
<dbReference type="RefSeq" id="WP_023064465.1">
    <property type="nucleotide sequence ID" value="NZ_AUZM01000004.1"/>
</dbReference>
<comment type="caution">
    <text evidence="2">The sequence shown here is derived from an EMBL/GenBank/DDBJ whole genome shotgun (WGS) entry which is preliminary data.</text>
</comment>
<reference evidence="2 3" key="1">
    <citation type="journal article" date="2013" name="Front. Microbiol.">
        <title>Comparative genomic analyses of the cyanobacterium, Lyngbya aestuarii BL J, a powerful hydrogen producer.</title>
        <authorList>
            <person name="Kothari A."/>
            <person name="Vaughn M."/>
            <person name="Garcia-Pichel F."/>
        </authorList>
    </citation>
    <scope>NUCLEOTIDE SEQUENCE [LARGE SCALE GENOMIC DNA]</scope>
    <source>
        <strain evidence="2 3">BL J</strain>
    </source>
</reference>
<organism evidence="2 3">
    <name type="scientific">Lyngbya aestuarii BL J</name>
    <dbReference type="NCBI Taxonomy" id="1348334"/>
    <lineage>
        <taxon>Bacteria</taxon>
        <taxon>Bacillati</taxon>
        <taxon>Cyanobacteriota</taxon>
        <taxon>Cyanophyceae</taxon>
        <taxon>Oscillatoriophycideae</taxon>
        <taxon>Oscillatoriales</taxon>
        <taxon>Microcoleaceae</taxon>
        <taxon>Lyngbya</taxon>
    </lineage>
</organism>
<dbReference type="PANTHER" id="PTHR33121:SF23">
    <property type="entry name" value="CYCLIC DI-GMP PHOSPHODIESTERASE PDEB"/>
    <property type="match status" value="1"/>
</dbReference>
<dbReference type="Gene3D" id="3.20.20.450">
    <property type="entry name" value="EAL domain"/>
    <property type="match status" value="1"/>
</dbReference>
<evidence type="ECO:0000313" key="3">
    <source>
        <dbReference type="Proteomes" id="UP000017127"/>
    </source>
</evidence>
<feature type="domain" description="EAL" evidence="1">
    <location>
        <begin position="27"/>
        <end position="277"/>
    </location>
</feature>
<dbReference type="InterPro" id="IPR001633">
    <property type="entry name" value="EAL_dom"/>
</dbReference>
<dbReference type="PANTHER" id="PTHR33121">
    <property type="entry name" value="CYCLIC DI-GMP PHOSPHODIESTERASE PDEF"/>
    <property type="match status" value="1"/>
</dbReference>
<dbReference type="EMBL" id="AUZM01000004">
    <property type="protein sequence ID" value="ERT09238.1"/>
    <property type="molecule type" value="Genomic_DNA"/>
</dbReference>
<dbReference type="AlphaFoldDB" id="U7QMX4"/>
<dbReference type="Proteomes" id="UP000017127">
    <property type="component" value="Unassembled WGS sequence"/>
</dbReference>
<gene>
    <name evidence="2" type="ORF">M595_0665</name>
</gene>